<name>A0ACC2H1K5_DALPE</name>
<dbReference type="EMBL" id="CM055733">
    <property type="protein sequence ID" value="KAJ8009884.1"/>
    <property type="molecule type" value="Genomic_DNA"/>
</dbReference>
<comment type="caution">
    <text evidence="1">The sequence shown here is derived from an EMBL/GenBank/DDBJ whole genome shotgun (WGS) entry which is preliminary data.</text>
</comment>
<organism evidence="1 2">
    <name type="scientific">Dallia pectoralis</name>
    <name type="common">Alaska blackfish</name>
    <dbReference type="NCBI Taxonomy" id="75939"/>
    <lineage>
        <taxon>Eukaryota</taxon>
        <taxon>Metazoa</taxon>
        <taxon>Chordata</taxon>
        <taxon>Craniata</taxon>
        <taxon>Vertebrata</taxon>
        <taxon>Euteleostomi</taxon>
        <taxon>Actinopterygii</taxon>
        <taxon>Neopterygii</taxon>
        <taxon>Teleostei</taxon>
        <taxon>Protacanthopterygii</taxon>
        <taxon>Esociformes</taxon>
        <taxon>Umbridae</taxon>
        <taxon>Dallia</taxon>
    </lineage>
</organism>
<proteinExistence type="predicted"/>
<accession>A0ACC2H1K5</accession>
<keyword evidence="2" id="KW-1185">Reference proteome</keyword>
<reference evidence="1" key="1">
    <citation type="submission" date="2021-05" db="EMBL/GenBank/DDBJ databases">
        <authorList>
            <person name="Pan Q."/>
            <person name="Jouanno E."/>
            <person name="Zahm M."/>
            <person name="Klopp C."/>
            <person name="Cabau C."/>
            <person name="Louis A."/>
            <person name="Berthelot C."/>
            <person name="Parey E."/>
            <person name="Roest Crollius H."/>
            <person name="Montfort J."/>
            <person name="Robinson-Rechavi M."/>
            <person name="Bouchez O."/>
            <person name="Lampietro C."/>
            <person name="Lopez Roques C."/>
            <person name="Donnadieu C."/>
            <person name="Postlethwait J."/>
            <person name="Bobe J."/>
            <person name="Dillon D."/>
            <person name="Chandos A."/>
            <person name="von Hippel F."/>
            <person name="Guiguen Y."/>
        </authorList>
    </citation>
    <scope>NUCLEOTIDE SEQUENCE</scope>
    <source>
        <strain evidence="1">YG-Jan2019</strain>
    </source>
</reference>
<evidence type="ECO:0000313" key="1">
    <source>
        <dbReference type="EMBL" id="KAJ8009884.1"/>
    </source>
</evidence>
<sequence>MELQRAGPEACRDDQPMLYSRSEKANALRCQACCAQYLTGADLGPRCCPLWVSVTRWVSQATQLVWRIGSLVLREGWQLSLRRNTCKACPRVEAWLSEEGRVQTMSRLSAVLMAN</sequence>
<protein>
    <submittedName>
        <fullName evidence="1">Uncharacterized protein</fullName>
    </submittedName>
</protein>
<dbReference type="Proteomes" id="UP001157502">
    <property type="component" value="Chromosome 6"/>
</dbReference>
<evidence type="ECO:0000313" key="2">
    <source>
        <dbReference type="Proteomes" id="UP001157502"/>
    </source>
</evidence>
<gene>
    <name evidence="1" type="ORF">DPEC_G00068810</name>
</gene>